<name>A0AAN6WLH0_9PEZI</name>
<sequence>MVGKDDLALGAHFHPKAQSQSSSRAAPDDGDEETPPPAVKDVRPITPKLHRFSNLGAAHHAITARIASRSAAAPAVADTHSAAPSVSPVDDAHPSGSVESLPVPNLMEFAKSIHVVKGRCLTGYIPRVPGTKEQAEVSVDPSPAQPPPQISHPSPYDDFDIERDYINGPGPEILYNRAPRETGSTVENIHRQYLPSTLTDSATPSDALQPTLHSVPLPANKSPPSPGSTQEDGSDEHYVLAHAHSPKSPEVGHTAGSLDIRKQRRQLYDAPGSAPSVPLPQLPKGQVTTRPSLCEEDESDETTGTATPSTGSISNSQILLNKFDSDCPGNGEAKAPGTDNDHSNRDEVSSQDAVNHNGGAHDAPQHFNPMHLRNYPGGGIGQAEFSTGAFTTESDEDPFKYDRNSYTIFLQPSREREVSVALQRLSSSFMPDLGTELSPGPWISPTPSPEHDIPAAPAPATIVTQTLAQPVLQSNNPFLNNLQFYRNPVIQSEWTEQDEPAQVSIAVQRSPSQESFPKPESFPDQGALVEGWDDNSLYSAGIGRNTPSEGFNDWETVGESVGQFDSQRACASGTGLSGSHDVKETGSSIADYSDFGGYELSQYDAFASTDRILQHPPAPGTGTGPTNRVFRTLNDNRPIFLPKPRMHRVNGFPLDSCRVFSEQTFESSTSSARSALERLGSRFRRNPKGTEQRFDPYRALSDPELSDVFEKQTSPAGGIVKTKGKEKEVIDNVARGKENASGGRVSPSKLNRITPPEQTGVAMSGGSGTLFSFPLISLREAAKKQAVRTSNGGDDLTITSGERSRYNSSTISSRTTQRTTPPTPCIEKPTPAHLRRPTGLGFPDSTPHRPRYSLERAFNRHGANPSIASHLSSGSPSIYGRAVFPRSCRNPFGDARGRGSMRRSFNFPAKPQEPATKEPQPKASGKSRQATPNPRLKPHVDLETGGDFVLSSENVYLSWDARRKQQSFFYLAMAMCVLPFMALLVYKGSFDSALSWYTKGEVARLTHRQRRSVAIAGSSIAAV</sequence>
<proteinExistence type="predicted"/>
<feature type="region of interest" description="Disordered" evidence="1">
    <location>
        <begin position="890"/>
        <end position="943"/>
    </location>
</feature>
<evidence type="ECO:0000313" key="3">
    <source>
        <dbReference type="EMBL" id="KAK4184049.1"/>
    </source>
</evidence>
<evidence type="ECO:0000256" key="1">
    <source>
        <dbReference type="SAM" id="MobiDB-lite"/>
    </source>
</evidence>
<reference evidence="3" key="1">
    <citation type="journal article" date="2023" name="Mol. Phylogenet. Evol.">
        <title>Genome-scale phylogeny and comparative genomics of the fungal order Sordariales.</title>
        <authorList>
            <person name="Hensen N."/>
            <person name="Bonometti L."/>
            <person name="Westerberg I."/>
            <person name="Brannstrom I.O."/>
            <person name="Guillou S."/>
            <person name="Cros-Aarteil S."/>
            <person name="Calhoun S."/>
            <person name="Haridas S."/>
            <person name="Kuo A."/>
            <person name="Mondo S."/>
            <person name="Pangilinan J."/>
            <person name="Riley R."/>
            <person name="LaButti K."/>
            <person name="Andreopoulos B."/>
            <person name="Lipzen A."/>
            <person name="Chen C."/>
            <person name="Yan M."/>
            <person name="Daum C."/>
            <person name="Ng V."/>
            <person name="Clum A."/>
            <person name="Steindorff A."/>
            <person name="Ohm R.A."/>
            <person name="Martin F."/>
            <person name="Silar P."/>
            <person name="Natvig D.O."/>
            <person name="Lalanne C."/>
            <person name="Gautier V."/>
            <person name="Ament-Velasquez S.L."/>
            <person name="Kruys A."/>
            <person name="Hutchinson M.I."/>
            <person name="Powell A.J."/>
            <person name="Barry K."/>
            <person name="Miller A.N."/>
            <person name="Grigoriev I.V."/>
            <person name="Debuchy R."/>
            <person name="Gladieux P."/>
            <person name="Hiltunen Thoren M."/>
            <person name="Johannesson H."/>
        </authorList>
    </citation>
    <scope>NUCLEOTIDE SEQUENCE</scope>
    <source>
        <strain evidence="3">PSN309</strain>
    </source>
</reference>
<feature type="compositionally biased region" description="Polar residues" evidence="1">
    <location>
        <begin position="787"/>
        <end position="801"/>
    </location>
</feature>
<feature type="region of interest" description="Disordered" evidence="1">
    <location>
        <begin position="736"/>
        <end position="765"/>
    </location>
</feature>
<feature type="region of interest" description="Disordered" evidence="1">
    <location>
        <begin position="787"/>
        <end position="851"/>
    </location>
</feature>
<feature type="compositionally biased region" description="Polar residues" evidence="1">
    <location>
        <begin position="197"/>
        <end position="212"/>
    </location>
</feature>
<gene>
    <name evidence="3" type="ORF">QBC35DRAFT_69095</name>
</gene>
<feature type="region of interest" description="Disordered" evidence="1">
    <location>
        <begin position="1"/>
        <end position="45"/>
    </location>
</feature>
<keyword evidence="4" id="KW-1185">Reference proteome</keyword>
<dbReference type="Proteomes" id="UP001302126">
    <property type="component" value="Unassembled WGS sequence"/>
</dbReference>
<feature type="transmembrane region" description="Helical" evidence="2">
    <location>
        <begin position="968"/>
        <end position="986"/>
    </location>
</feature>
<keyword evidence="2" id="KW-0472">Membrane</keyword>
<evidence type="ECO:0000313" key="4">
    <source>
        <dbReference type="Proteomes" id="UP001302126"/>
    </source>
</evidence>
<feature type="compositionally biased region" description="Low complexity" evidence="1">
    <location>
        <begin position="808"/>
        <end position="820"/>
    </location>
</feature>
<feature type="region of interest" description="Disordered" evidence="1">
    <location>
        <begin position="132"/>
        <end position="183"/>
    </location>
</feature>
<organism evidence="3 4">
    <name type="scientific">Podospora australis</name>
    <dbReference type="NCBI Taxonomy" id="1536484"/>
    <lineage>
        <taxon>Eukaryota</taxon>
        <taxon>Fungi</taxon>
        <taxon>Dikarya</taxon>
        <taxon>Ascomycota</taxon>
        <taxon>Pezizomycotina</taxon>
        <taxon>Sordariomycetes</taxon>
        <taxon>Sordariomycetidae</taxon>
        <taxon>Sordariales</taxon>
        <taxon>Podosporaceae</taxon>
        <taxon>Podospora</taxon>
    </lineage>
</organism>
<evidence type="ECO:0000256" key="2">
    <source>
        <dbReference type="SAM" id="Phobius"/>
    </source>
</evidence>
<feature type="region of interest" description="Disordered" evidence="1">
    <location>
        <begin position="270"/>
        <end position="369"/>
    </location>
</feature>
<keyword evidence="2" id="KW-1133">Transmembrane helix</keyword>
<keyword evidence="2" id="KW-0812">Transmembrane</keyword>
<dbReference type="AlphaFoldDB" id="A0AAN6WLH0"/>
<feature type="compositionally biased region" description="Polar residues" evidence="1">
    <location>
        <begin position="302"/>
        <end position="319"/>
    </location>
</feature>
<feature type="region of interest" description="Disordered" evidence="1">
    <location>
        <begin position="78"/>
        <end position="97"/>
    </location>
</feature>
<reference evidence="3" key="2">
    <citation type="submission" date="2023-05" db="EMBL/GenBank/DDBJ databases">
        <authorList>
            <consortium name="Lawrence Berkeley National Laboratory"/>
            <person name="Steindorff A."/>
            <person name="Hensen N."/>
            <person name="Bonometti L."/>
            <person name="Westerberg I."/>
            <person name="Brannstrom I.O."/>
            <person name="Guillou S."/>
            <person name="Cros-Aarteil S."/>
            <person name="Calhoun S."/>
            <person name="Haridas S."/>
            <person name="Kuo A."/>
            <person name="Mondo S."/>
            <person name="Pangilinan J."/>
            <person name="Riley R."/>
            <person name="Labutti K."/>
            <person name="Andreopoulos B."/>
            <person name="Lipzen A."/>
            <person name="Chen C."/>
            <person name="Yanf M."/>
            <person name="Daum C."/>
            <person name="Ng V."/>
            <person name="Clum A."/>
            <person name="Ohm R."/>
            <person name="Martin F."/>
            <person name="Silar P."/>
            <person name="Natvig D."/>
            <person name="Lalanne C."/>
            <person name="Gautier V."/>
            <person name="Ament-Velasquez S.L."/>
            <person name="Kruys A."/>
            <person name="Hutchinson M.I."/>
            <person name="Powell A.J."/>
            <person name="Barry K."/>
            <person name="Miller A.N."/>
            <person name="Grigoriev I.V."/>
            <person name="Debuchy R."/>
            <person name="Gladieux P."/>
            <person name="Thoren M.H."/>
            <person name="Johannesson H."/>
        </authorList>
    </citation>
    <scope>NUCLEOTIDE SEQUENCE</scope>
    <source>
        <strain evidence="3">PSN309</strain>
    </source>
</reference>
<protein>
    <submittedName>
        <fullName evidence="3">Uncharacterized protein</fullName>
    </submittedName>
</protein>
<dbReference type="EMBL" id="MU864508">
    <property type="protein sequence ID" value="KAK4184049.1"/>
    <property type="molecule type" value="Genomic_DNA"/>
</dbReference>
<accession>A0AAN6WLH0</accession>
<feature type="compositionally biased region" description="Basic and acidic residues" evidence="1">
    <location>
        <begin position="339"/>
        <end position="348"/>
    </location>
</feature>
<comment type="caution">
    <text evidence="3">The sequence shown here is derived from an EMBL/GenBank/DDBJ whole genome shotgun (WGS) entry which is preliminary data.</text>
</comment>
<feature type="region of interest" description="Disordered" evidence="1">
    <location>
        <begin position="197"/>
        <end position="235"/>
    </location>
</feature>